<reference evidence="1" key="1">
    <citation type="submission" date="2020-05" db="EMBL/GenBank/DDBJ databases">
        <authorList>
            <person name="Chiriac C."/>
            <person name="Salcher M."/>
            <person name="Ghai R."/>
            <person name="Kavagutti S V."/>
        </authorList>
    </citation>
    <scope>NUCLEOTIDE SEQUENCE</scope>
</reference>
<name>A0A6J7XL71_9CAUD</name>
<accession>A0A6J7XL71</accession>
<protein>
    <submittedName>
        <fullName evidence="1">Uncharacterized protein</fullName>
    </submittedName>
</protein>
<organism evidence="1">
    <name type="scientific">uncultured Caudovirales phage</name>
    <dbReference type="NCBI Taxonomy" id="2100421"/>
    <lineage>
        <taxon>Viruses</taxon>
        <taxon>Duplodnaviria</taxon>
        <taxon>Heunggongvirae</taxon>
        <taxon>Uroviricota</taxon>
        <taxon>Caudoviricetes</taxon>
        <taxon>Peduoviridae</taxon>
        <taxon>Maltschvirus</taxon>
        <taxon>Maltschvirus maltsch</taxon>
    </lineage>
</organism>
<sequence>MKLSAARNQLLKIQCLTINKGANMKNRFIGEFNWTLSAIRKAYTGRGLRHALFWAGYATPDNLTNMYLRGESAEYILAACIACDTVGA</sequence>
<gene>
    <name evidence="1" type="ORF">UFOVP164_41</name>
</gene>
<proteinExistence type="predicted"/>
<evidence type="ECO:0000313" key="1">
    <source>
        <dbReference type="EMBL" id="CAB5238462.1"/>
    </source>
</evidence>
<dbReference type="EMBL" id="LR798458">
    <property type="protein sequence ID" value="CAB5238462.1"/>
    <property type="molecule type" value="Genomic_DNA"/>
</dbReference>